<dbReference type="EMBL" id="CP089982">
    <property type="protein sequence ID" value="WXA94861.1"/>
    <property type="molecule type" value="Genomic_DNA"/>
</dbReference>
<dbReference type="InterPro" id="IPR036291">
    <property type="entry name" value="NAD(P)-bd_dom_sf"/>
</dbReference>
<dbReference type="RefSeq" id="WP_394845471.1">
    <property type="nucleotide sequence ID" value="NZ_CP089982.1"/>
</dbReference>
<accession>A0ABZ2K842</accession>
<sequence length="392" mass="43690">MNLLHQMPISAKAWFLYAGNGTSTGSPAELVLEDFELPSLGAGEVLVEPIYGCWEGNMGHCLERDPIDVCRFRGEKRVVIGNAGVVRVLQRGDGVQGHPEGECAIVYPGTVLDPWDYPVKAFAYDAPGTIGFLSTRMIIAADNLLPLPSPSRFSNMQWAAFSARYTTAWSNWRLAYGTYRLMVPAERLPTPNVWGWGGGTTLAQLDLARRHGCNAVMLSANDDRLKSIERTGVTALDRRRFGNLYYDELRAGTDAAFRRAYQQAELGFARDVEERTQGQKVQIFVDYIGTPFFRATRKALSREAVVTSAGWKEGMSTAFMRATECIDRHQYVHTHMATRQEARDAIAYGEEHGWMPTPDEHVHGFEEIPALARKFLAGDVGFFPLFAVNPET</sequence>
<proteinExistence type="predicted"/>
<organism evidence="1 2">
    <name type="scientific">Pendulispora brunnea</name>
    <dbReference type="NCBI Taxonomy" id="2905690"/>
    <lineage>
        <taxon>Bacteria</taxon>
        <taxon>Pseudomonadati</taxon>
        <taxon>Myxococcota</taxon>
        <taxon>Myxococcia</taxon>
        <taxon>Myxococcales</taxon>
        <taxon>Sorangiineae</taxon>
        <taxon>Pendulisporaceae</taxon>
        <taxon>Pendulispora</taxon>
    </lineage>
</organism>
<dbReference type="Gene3D" id="3.90.180.10">
    <property type="entry name" value="Medium-chain alcohol dehydrogenases, catalytic domain"/>
    <property type="match status" value="1"/>
</dbReference>
<evidence type="ECO:0000313" key="1">
    <source>
        <dbReference type="EMBL" id="WXA94861.1"/>
    </source>
</evidence>
<keyword evidence="2" id="KW-1185">Reference proteome</keyword>
<dbReference type="SUPFAM" id="SSF50129">
    <property type="entry name" value="GroES-like"/>
    <property type="match status" value="1"/>
</dbReference>
<protein>
    <submittedName>
        <fullName evidence="1">Uncharacterized protein</fullName>
    </submittedName>
</protein>
<name>A0ABZ2K842_9BACT</name>
<dbReference type="InterPro" id="IPR011032">
    <property type="entry name" value="GroES-like_sf"/>
</dbReference>
<dbReference type="Gene3D" id="3.40.50.720">
    <property type="entry name" value="NAD(P)-binding Rossmann-like Domain"/>
    <property type="match status" value="1"/>
</dbReference>
<evidence type="ECO:0000313" key="2">
    <source>
        <dbReference type="Proteomes" id="UP001379533"/>
    </source>
</evidence>
<dbReference type="SUPFAM" id="SSF51735">
    <property type="entry name" value="NAD(P)-binding Rossmann-fold domains"/>
    <property type="match status" value="1"/>
</dbReference>
<gene>
    <name evidence="1" type="ORF">LZC95_51625</name>
</gene>
<dbReference type="Proteomes" id="UP001379533">
    <property type="component" value="Chromosome"/>
</dbReference>
<reference evidence="1 2" key="1">
    <citation type="submission" date="2021-12" db="EMBL/GenBank/DDBJ databases">
        <title>Discovery of the Pendulisporaceae a myxobacterial family with distinct sporulation behavior and unique specialized metabolism.</title>
        <authorList>
            <person name="Garcia R."/>
            <person name="Popoff A."/>
            <person name="Bader C.D."/>
            <person name="Loehr J."/>
            <person name="Walesch S."/>
            <person name="Walt C."/>
            <person name="Boldt J."/>
            <person name="Bunk B."/>
            <person name="Haeckl F.J.F.P.J."/>
            <person name="Gunesch A.P."/>
            <person name="Birkelbach J."/>
            <person name="Nuebel U."/>
            <person name="Pietschmann T."/>
            <person name="Bach T."/>
            <person name="Mueller R."/>
        </authorList>
    </citation>
    <scope>NUCLEOTIDE SEQUENCE [LARGE SCALE GENOMIC DNA]</scope>
    <source>
        <strain evidence="1 2">MSr12523</strain>
    </source>
</reference>